<dbReference type="EMBL" id="JACOQK010000001">
    <property type="protein sequence ID" value="MBC5787756.1"/>
    <property type="molecule type" value="Genomic_DNA"/>
</dbReference>
<evidence type="ECO:0000256" key="5">
    <source>
        <dbReference type="ARBA" id="ARBA00022741"/>
    </source>
</evidence>
<dbReference type="EC" id="2.7.1.148" evidence="2 9"/>
<comment type="pathway">
    <text evidence="9">Isoprenoid biosynthesis; isopentenyl diphosphate biosynthesis via DXP pathway; isopentenyl diphosphate from 1-deoxy-D-xylulose 5-phosphate: step 3/6.</text>
</comment>
<comment type="catalytic activity">
    <reaction evidence="9">
        <text>4-CDP-2-C-methyl-D-erythritol + ATP = 4-CDP-2-C-methyl-D-erythritol 2-phosphate + ADP + H(+)</text>
        <dbReference type="Rhea" id="RHEA:18437"/>
        <dbReference type="ChEBI" id="CHEBI:15378"/>
        <dbReference type="ChEBI" id="CHEBI:30616"/>
        <dbReference type="ChEBI" id="CHEBI:57823"/>
        <dbReference type="ChEBI" id="CHEBI:57919"/>
        <dbReference type="ChEBI" id="CHEBI:456216"/>
        <dbReference type="EC" id="2.7.1.148"/>
    </reaction>
</comment>
<evidence type="ECO:0000313" key="12">
    <source>
        <dbReference type="EMBL" id="MBC5787756.1"/>
    </source>
</evidence>
<dbReference type="Pfam" id="PF08544">
    <property type="entry name" value="GHMP_kinases_C"/>
    <property type="match status" value="1"/>
</dbReference>
<dbReference type="PIRSF" id="PIRSF010376">
    <property type="entry name" value="IspE"/>
    <property type="match status" value="1"/>
</dbReference>
<dbReference type="PANTHER" id="PTHR43527">
    <property type="entry name" value="4-DIPHOSPHOCYTIDYL-2-C-METHYL-D-ERYTHRITOL KINASE, CHLOROPLASTIC"/>
    <property type="match status" value="1"/>
</dbReference>
<dbReference type="InterPro" id="IPR036554">
    <property type="entry name" value="GHMP_kinase_C_sf"/>
</dbReference>
<dbReference type="Pfam" id="PF00288">
    <property type="entry name" value="GHMP_kinases_N"/>
    <property type="match status" value="1"/>
</dbReference>
<evidence type="ECO:0000259" key="10">
    <source>
        <dbReference type="Pfam" id="PF00288"/>
    </source>
</evidence>
<comment type="function">
    <text evidence="9">Catalyzes the phosphorylation of the position 2 hydroxy group of 4-diphosphocytidyl-2C-methyl-D-erythritol.</text>
</comment>
<feature type="domain" description="GHMP kinase C-terminal" evidence="11">
    <location>
        <begin position="200"/>
        <end position="273"/>
    </location>
</feature>
<keyword evidence="6 9" id="KW-0418">Kinase</keyword>
<feature type="binding site" evidence="9">
    <location>
        <begin position="93"/>
        <end position="103"/>
    </location>
    <ligand>
        <name>ATP</name>
        <dbReference type="ChEBI" id="CHEBI:30616"/>
    </ligand>
</feature>
<dbReference type="InterPro" id="IPR014721">
    <property type="entry name" value="Ribsml_uS5_D2-typ_fold_subgr"/>
</dbReference>
<dbReference type="GO" id="GO:0050515">
    <property type="term" value="F:4-(cytidine 5'-diphospho)-2-C-methyl-D-erythritol kinase activity"/>
    <property type="evidence" value="ECO:0007669"/>
    <property type="project" value="UniProtKB-EC"/>
</dbReference>
<dbReference type="InterPro" id="IPR020568">
    <property type="entry name" value="Ribosomal_Su5_D2-typ_SF"/>
</dbReference>
<dbReference type="HAMAP" id="MF_00061">
    <property type="entry name" value="IspE"/>
    <property type="match status" value="1"/>
</dbReference>
<dbReference type="SUPFAM" id="SSF55060">
    <property type="entry name" value="GHMP Kinase, C-terminal domain"/>
    <property type="match status" value="1"/>
</dbReference>
<dbReference type="Gene3D" id="3.30.230.10">
    <property type="match status" value="1"/>
</dbReference>
<keyword evidence="9" id="KW-0414">Isoprene biosynthesis</keyword>
<evidence type="ECO:0000256" key="8">
    <source>
        <dbReference type="ARBA" id="ARBA00032554"/>
    </source>
</evidence>
<dbReference type="Proteomes" id="UP000649151">
    <property type="component" value="Unassembled WGS sequence"/>
</dbReference>
<organism evidence="12 13">
    <name type="scientific">Clostridium facile</name>
    <dbReference type="NCBI Taxonomy" id="2763035"/>
    <lineage>
        <taxon>Bacteria</taxon>
        <taxon>Bacillati</taxon>
        <taxon>Bacillota</taxon>
        <taxon>Clostridia</taxon>
        <taxon>Eubacteriales</taxon>
        <taxon>Clostridiaceae</taxon>
        <taxon>Clostridium</taxon>
    </lineage>
</organism>
<dbReference type="RefSeq" id="WP_186996587.1">
    <property type="nucleotide sequence ID" value="NZ_JACOQK010000001.1"/>
</dbReference>
<keyword evidence="7 9" id="KW-0067">ATP-binding</keyword>
<dbReference type="InterPro" id="IPR013750">
    <property type="entry name" value="GHMP_kinase_C_dom"/>
</dbReference>
<dbReference type="NCBIfam" id="TIGR00154">
    <property type="entry name" value="ispE"/>
    <property type="match status" value="1"/>
</dbReference>
<evidence type="ECO:0000256" key="3">
    <source>
        <dbReference type="ARBA" id="ARBA00017473"/>
    </source>
</evidence>
<evidence type="ECO:0000256" key="4">
    <source>
        <dbReference type="ARBA" id="ARBA00022679"/>
    </source>
</evidence>
<evidence type="ECO:0000259" key="11">
    <source>
        <dbReference type="Pfam" id="PF08544"/>
    </source>
</evidence>
<reference evidence="12 13" key="1">
    <citation type="submission" date="2020-08" db="EMBL/GenBank/DDBJ databases">
        <title>Genome public.</title>
        <authorList>
            <person name="Liu C."/>
            <person name="Sun Q."/>
        </authorList>
    </citation>
    <scope>NUCLEOTIDE SEQUENCE [LARGE SCALE GENOMIC DNA]</scope>
    <source>
        <strain evidence="12 13">NSJ-27</strain>
    </source>
</reference>
<name>A0ABR7IRI6_9CLOT</name>
<sequence length="284" mass="31233">MNCIKIKAPAKLNLSLDITGQREDGYHLLEMVMQTIHLYDQITLEKSNEISLECDCPDIPCNGKNLAVKAAKAFFHATHLDGGVKITLQKRIPHGAGMGGGSSDAAAVLKGLNRLYHTPLSTKQLDKIGLKLGADVPFCLHGGTMLVTGIGENLLELQDMFPCWFVVAKPEQGLSTVEVYQAYDALEEQQMIRPKTNGVIQAIYEKDLETLSRSMANVLEYAVPLQEIAEIRQTMHQHGAYIAQMTGSGSAVFGIFEQEEDAKECAVSLSQTYQQVYVCKPCKK</sequence>
<evidence type="ECO:0000256" key="7">
    <source>
        <dbReference type="ARBA" id="ARBA00022840"/>
    </source>
</evidence>
<feature type="domain" description="GHMP kinase N-terminal" evidence="10">
    <location>
        <begin position="65"/>
        <end position="143"/>
    </location>
</feature>
<protein>
    <recommendedName>
        <fullName evidence="3 9">4-diphosphocytidyl-2-C-methyl-D-erythritol kinase</fullName>
        <shortName evidence="9">CMK</shortName>
        <ecNumber evidence="2 9">2.7.1.148</ecNumber>
    </recommendedName>
    <alternativeName>
        <fullName evidence="8 9">4-(cytidine-5'-diphospho)-2-C-methyl-D-erythritol kinase</fullName>
    </alternativeName>
</protein>
<dbReference type="InterPro" id="IPR006204">
    <property type="entry name" value="GHMP_kinase_N_dom"/>
</dbReference>
<keyword evidence="4 9" id="KW-0808">Transferase</keyword>
<gene>
    <name evidence="9" type="primary">ispE</name>
    <name evidence="12" type="ORF">H8Z77_06965</name>
</gene>
<evidence type="ECO:0000256" key="6">
    <source>
        <dbReference type="ARBA" id="ARBA00022777"/>
    </source>
</evidence>
<evidence type="ECO:0000256" key="9">
    <source>
        <dbReference type="HAMAP-Rule" id="MF_00061"/>
    </source>
</evidence>
<evidence type="ECO:0000313" key="13">
    <source>
        <dbReference type="Proteomes" id="UP000649151"/>
    </source>
</evidence>
<comment type="similarity">
    <text evidence="1 9">Belongs to the GHMP kinase family. IspE subfamily.</text>
</comment>
<keyword evidence="13" id="KW-1185">Reference proteome</keyword>
<dbReference type="NCBIfam" id="NF011202">
    <property type="entry name" value="PRK14608.1"/>
    <property type="match status" value="1"/>
</dbReference>
<comment type="caution">
    <text evidence="12">The sequence shown here is derived from an EMBL/GenBank/DDBJ whole genome shotgun (WGS) entry which is preliminary data.</text>
</comment>
<dbReference type="Gene3D" id="3.30.70.890">
    <property type="entry name" value="GHMP kinase, C-terminal domain"/>
    <property type="match status" value="1"/>
</dbReference>
<dbReference type="InterPro" id="IPR004424">
    <property type="entry name" value="IspE"/>
</dbReference>
<dbReference type="PANTHER" id="PTHR43527:SF2">
    <property type="entry name" value="4-DIPHOSPHOCYTIDYL-2-C-METHYL-D-ERYTHRITOL KINASE, CHLOROPLASTIC"/>
    <property type="match status" value="1"/>
</dbReference>
<evidence type="ECO:0000256" key="1">
    <source>
        <dbReference type="ARBA" id="ARBA00009684"/>
    </source>
</evidence>
<proteinExistence type="inferred from homology"/>
<dbReference type="SUPFAM" id="SSF54211">
    <property type="entry name" value="Ribosomal protein S5 domain 2-like"/>
    <property type="match status" value="1"/>
</dbReference>
<evidence type="ECO:0000256" key="2">
    <source>
        <dbReference type="ARBA" id="ARBA00012052"/>
    </source>
</evidence>
<accession>A0ABR7IRI6</accession>
<feature type="active site" evidence="9">
    <location>
        <position position="135"/>
    </location>
</feature>
<keyword evidence="5 9" id="KW-0547">Nucleotide-binding</keyword>
<feature type="active site" evidence="9">
    <location>
        <position position="11"/>
    </location>
</feature>